<name>A0A918XKD4_9ACTN</name>
<evidence type="ECO:0000256" key="16">
    <source>
        <dbReference type="RuleBase" id="RU003945"/>
    </source>
</evidence>
<feature type="transmembrane region" description="Helical" evidence="17">
    <location>
        <begin position="156"/>
        <end position="177"/>
    </location>
</feature>
<keyword evidence="6 16" id="KW-0812">Transmembrane</keyword>
<accession>A0A918XKD4</accession>
<evidence type="ECO:0000256" key="15">
    <source>
        <dbReference type="ARBA" id="ARBA00033342"/>
    </source>
</evidence>
<evidence type="ECO:0000256" key="4">
    <source>
        <dbReference type="ARBA" id="ARBA00022448"/>
    </source>
</evidence>
<sequence>MYSFAPIAAAMDLVSSALAALTALLVPLVPAAAAGLSVVLLTMGVRLLLLPVGIAQVRAEKVRARIGPELARIGARHRDDPQKMVAEQRKVYSEAGTSPFAGCLPALVQMPVVLALYGVFTGASEDAGPLLSHTFGGVELGSSLLPLAQGMPVEPVFALLIAFLALVAWAQRSYVVLPATLTDATADGQGRPAMPGILTYMSYVPVAIAAFVPLAAGLYLLVSTAWALGERLVLRRLLPERSGPGA</sequence>
<comment type="function">
    <text evidence="11">Required for the insertion and/or proper folding and/or complex formation of integral membrane proteins into the membrane. Involved in integration of membrane proteins that insert both dependently and independently of the Sec translocase complex, as well as at least some lipoproteins. Aids folding of multispanning membrane proteins.</text>
</comment>
<keyword evidence="7" id="KW-0653">Protein transport</keyword>
<evidence type="ECO:0000256" key="14">
    <source>
        <dbReference type="ARBA" id="ARBA00033245"/>
    </source>
</evidence>
<dbReference type="GO" id="GO:0005886">
    <property type="term" value="C:plasma membrane"/>
    <property type="evidence" value="ECO:0007669"/>
    <property type="project" value="UniProtKB-SubCell"/>
</dbReference>
<dbReference type="AlphaFoldDB" id="A0A918XKD4"/>
<evidence type="ECO:0000256" key="10">
    <source>
        <dbReference type="ARBA" id="ARBA00023186"/>
    </source>
</evidence>
<evidence type="ECO:0000256" key="1">
    <source>
        <dbReference type="ARBA" id="ARBA00004651"/>
    </source>
</evidence>
<keyword evidence="4" id="KW-0813">Transport</keyword>
<dbReference type="InterPro" id="IPR001708">
    <property type="entry name" value="YidC/ALB3/OXA1/COX18"/>
</dbReference>
<dbReference type="NCBIfam" id="TIGR03592">
    <property type="entry name" value="yidC_oxa1_cterm"/>
    <property type="match status" value="1"/>
</dbReference>
<dbReference type="InterPro" id="IPR047196">
    <property type="entry name" value="YidC_ALB_C"/>
</dbReference>
<keyword evidence="9 17" id="KW-0472">Membrane</keyword>
<dbReference type="InterPro" id="IPR028055">
    <property type="entry name" value="YidC/Oxa/ALB_C"/>
</dbReference>
<gene>
    <name evidence="19" type="primary">yidC</name>
    <name evidence="19" type="ORF">GCM10007147_41350</name>
</gene>
<comment type="similarity">
    <text evidence="2">Belongs to the OXA1/ALB3/YidC family. Type 1 subfamily.</text>
</comment>
<evidence type="ECO:0000256" key="3">
    <source>
        <dbReference type="ARBA" id="ARBA00015325"/>
    </source>
</evidence>
<comment type="subcellular location">
    <subcellularLocation>
        <location evidence="1">Cell membrane</location>
        <topology evidence="1">Multi-pass membrane protein</topology>
    </subcellularLocation>
    <subcellularLocation>
        <location evidence="16">Membrane</location>
        <topology evidence="16">Multi-pass membrane protein</topology>
    </subcellularLocation>
</comment>
<dbReference type="GO" id="GO:0051205">
    <property type="term" value="P:protein insertion into membrane"/>
    <property type="evidence" value="ECO:0007669"/>
    <property type="project" value="TreeGrafter"/>
</dbReference>
<dbReference type="RefSeq" id="WP_017578171.1">
    <property type="nucleotide sequence ID" value="NZ_BMXL01000033.1"/>
</dbReference>
<comment type="caution">
    <text evidence="19">The sequence shown here is derived from an EMBL/GenBank/DDBJ whole genome shotgun (WGS) entry which is preliminary data.</text>
</comment>
<evidence type="ECO:0000313" key="20">
    <source>
        <dbReference type="Proteomes" id="UP000654947"/>
    </source>
</evidence>
<dbReference type="PANTHER" id="PTHR12428:SF65">
    <property type="entry name" value="CYTOCHROME C OXIDASE ASSEMBLY PROTEIN COX18, MITOCHONDRIAL"/>
    <property type="match status" value="1"/>
</dbReference>
<comment type="subunit">
    <text evidence="12">Interacts with the Sec translocase complex via SecD. Specifically interacts with transmembrane segments of nascent integral membrane proteins during membrane integration.</text>
</comment>
<dbReference type="CDD" id="cd20070">
    <property type="entry name" value="5TM_YidC_Alb3"/>
    <property type="match status" value="1"/>
</dbReference>
<evidence type="ECO:0000256" key="13">
    <source>
        <dbReference type="ARBA" id="ARBA00031538"/>
    </source>
</evidence>
<dbReference type="Pfam" id="PF02096">
    <property type="entry name" value="60KD_IMP"/>
    <property type="match status" value="1"/>
</dbReference>
<evidence type="ECO:0000256" key="5">
    <source>
        <dbReference type="ARBA" id="ARBA00022475"/>
    </source>
</evidence>
<dbReference type="Proteomes" id="UP000654947">
    <property type="component" value="Unassembled WGS sequence"/>
</dbReference>
<evidence type="ECO:0000256" key="12">
    <source>
        <dbReference type="ARBA" id="ARBA00026028"/>
    </source>
</evidence>
<evidence type="ECO:0000256" key="2">
    <source>
        <dbReference type="ARBA" id="ARBA00010527"/>
    </source>
</evidence>
<keyword evidence="10" id="KW-0143">Chaperone</keyword>
<proteinExistence type="inferred from homology"/>
<keyword evidence="5" id="KW-1003">Cell membrane</keyword>
<feature type="domain" description="Membrane insertase YidC/Oxa/ALB C-terminal" evidence="18">
    <location>
        <begin position="35"/>
        <end position="235"/>
    </location>
</feature>
<evidence type="ECO:0000313" key="19">
    <source>
        <dbReference type="EMBL" id="GHD35150.1"/>
    </source>
</evidence>
<evidence type="ECO:0000256" key="11">
    <source>
        <dbReference type="ARBA" id="ARBA00025034"/>
    </source>
</evidence>
<protein>
    <recommendedName>
        <fullName evidence="3">Membrane protein insertase YidC</fullName>
    </recommendedName>
    <alternativeName>
        <fullName evidence="15">Foldase YidC</fullName>
    </alternativeName>
    <alternativeName>
        <fullName evidence="14">Membrane integrase YidC</fullName>
    </alternativeName>
    <alternativeName>
        <fullName evidence="13">Membrane protein YidC</fullName>
    </alternativeName>
</protein>
<evidence type="ECO:0000256" key="7">
    <source>
        <dbReference type="ARBA" id="ARBA00022927"/>
    </source>
</evidence>
<evidence type="ECO:0000256" key="8">
    <source>
        <dbReference type="ARBA" id="ARBA00022989"/>
    </source>
</evidence>
<reference evidence="19 20" key="1">
    <citation type="journal article" date="2014" name="Int. J. Syst. Evol. Microbiol.">
        <title>Complete genome sequence of Corynebacterium casei LMG S-19264T (=DSM 44701T), isolated from a smear-ripened cheese.</title>
        <authorList>
            <consortium name="US DOE Joint Genome Institute (JGI-PGF)"/>
            <person name="Walter F."/>
            <person name="Albersmeier A."/>
            <person name="Kalinowski J."/>
            <person name="Ruckert C."/>
        </authorList>
    </citation>
    <scope>NUCLEOTIDE SEQUENCE [LARGE SCALE GENOMIC DNA]</scope>
    <source>
        <strain evidence="19 20">KCTC 19473</strain>
    </source>
</reference>
<evidence type="ECO:0000256" key="9">
    <source>
        <dbReference type="ARBA" id="ARBA00023136"/>
    </source>
</evidence>
<evidence type="ECO:0000256" key="17">
    <source>
        <dbReference type="SAM" id="Phobius"/>
    </source>
</evidence>
<dbReference type="PANTHER" id="PTHR12428">
    <property type="entry name" value="OXA1"/>
    <property type="match status" value="1"/>
</dbReference>
<evidence type="ECO:0000259" key="18">
    <source>
        <dbReference type="Pfam" id="PF02096"/>
    </source>
</evidence>
<organism evidence="19 20">
    <name type="scientific">Nocardiopsis kunsanensis</name>
    <dbReference type="NCBI Taxonomy" id="141693"/>
    <lineage>
        <taxon>Bacteria</taxon>
        <taxon>Bacillati</taxon>
        <taxon>Actinomycetota</taxon>
        <taxon>Actinomycetes</taxon>
        <taxon>Streptosporangiales</taxon>
        <taxon>Nocardiopsidaceae</taxon>
        <taxon>Nocardiopsis</taxon>
    </lineage>
</organism>
<keyword evidence="8 17" id="KW-1133">Transmembrane helix</keyword>
<feature type="transmembrane region" description="Helical" evidence="17">
    <location>
        <begin position="197"/>
        <end position="228"/>
    </location>
</feature>
<feature type="transmembrane region" description="Helical" evidence="17">
    <location>
        <begin position="29"/>
        <end position="55"/>
    </location>
</feature>
<dbReference type="GO" id="GO:0032977">
    <property type="term" value="F:membrane insertase activity"/>
    <property type="evidence" value="ECO:0007669"/>
    <property type="project" value="InterPro"/>
</dbReference>
<dbReference type="GO" id="GO:0015031">
    <property type="term" value="P:protein transport"/>
    <property type="evidence" value="ECO:0007669"/>
    <property type="project" value="UniProtKB-KW"/>
</dbReference>
<dbReference type="EMBL" id="BMXL01000033">
    <property type="protein sequence ID" value="GHD35150.1"/>
    <property type="molecule type" value="Genomic_DNA"/>
</dbReference>
<keyword evidence="20" id="KW-1185">Reference proteome</keyword>
<evidence type="ECO:0000256" key="6">
    <source>
        <dbReference type="ARBA" id="ARBA00022692"/>
    </source>
</evidence>